<evidence type="ECO:0000256" key="1">
    <source>
        <dbReference type="ARBA" id="ARBA00022723"/>
    </source>
</evidence>
<reference evidence="9" key="2">
    <citation type="submission" date="2025-09" db="UniProtKB">
        <authorList>
            <consortium name="Ensembl"/>
        </authorList>
    </citation>
    <scope>IDENTIFICATION</scope>
</reference>
<feature type="domain" description="RING-type" evidence="7">
    <location>
        <begin position="15"/>
        <end position="55"/>
    </location>
</feature>
<evidence type="ECO:0000313" key="10">
    <source>
        <dbReference type="Proteomes" id="UP000264800"/>
    </source>
</evidence>
<dbReference type="Pfam" id="PF00643">
    <property type="entry name" value="zf-B_box"/>
    <property type="match status" value="1"/>
</dbReference>
<evidence type="ECO:0000313" key="9">
    <source>
        <dbReference type="Ensembl" id="ENSKMAP00000025460.1"/>
    </source>
</evidence>
<dbReference type="PROSITE" id="PS00518">
    <property type="entry name" value="ZF_RING_1"/>
    <property type="match status" value="1"/>
</dbReference>
<dbReference type="PANTHER" id="PTHR25465:SF32">
    <property type="entry name" value="BLOODTHIRSTY-RELATED GENE FAMILY, MEMBER 16 ISOFORM X1-RELATED"/>
    <property type="match status" value="1"/>
</dbReference>
<evidence type="ECO:0000256" key="5">
    <source>
        <dbReference type="SAM" id="MobiDB-lite"/>
    </source>
</evidence>
<dbReference type="KEGG" id="kmr:108232228"/>
<organism evidence="9 10">
    <name type="scientific">Kryptolebias marmoratus</name>
    <name type="common">Mangrove killifish</name>
    <name type="synonym">Rivulus marmoratus</name>
    <dbReference type="NCBI Taxonomy" id="37003"/>
    <lineage>
        <taxon>Eukaryota</taxon>
        <taxon>Metazoa</taxon>
        <taxon>Chordata</taxon>
        <taxon>Craniata</taxon>
        <taxon>Vertebrata</taxon>
        <taxon>Euteleostomi</taxon>
        <taxon>Actinopterygii</taxon>
        <taxon>Neopterygii</taxon>
        <taxon>Teleostei</taxon>
        <taxon>Neoteleostei</taxon>
        <taxon>Acanthomorphata</taxon>
        <taxon>Ovalentaria</taxon>
        <taxon>Atherinomorphae</taxon>
        <taxon>Cyprinodontiformes</taxon>
        <taxon>Rivulidae</taxon>
        <taxon>Kryptolebias</taxon>
    </lineage>
</organism>
<dbReference type="Pfam" id="PF13445">
    <property type="entry name" value="zf-RING_UBOX"/>
    <property type="match status" value="1"/>
</dbReference>
<evidence type="ECO:0000259" key="7">
    <source>
        <dbReference type="PROSITE" id="PS50089"/>
    </source>
</evidence>
<keyword evidence="10" id="KW-1185">Reference proteome</keyword>
<dbReference type="InterPro" id="IPR017907">
    <property type="entry name" value="Znf_RING_CS"/>
</dbReference>
<keyword evidence="2 4" id="KW-0863">Zinc-finger</keyword>
<dbReference type="Gene3D" id="2.60.120.920">
    <property type="match status" value="1"/>
</dbReference>
<dbReference type="Gene3D" id="3.30.40.10">
    <property type="entry name" value="Zinc/RING finger domain, C3HC4 (zinc finger)"/>
    <property type="match status" value="1"/>
</dbReference>
<keyword evidence="6" id="KW-0472">Membrane</keyword>
<evidence type="ECO:0000256" key="2">
    <source>
        <dbReference type="ARBA" id="ARBA00022771"/>
    </source>
</evidence>
<dbReference type="OrthoDB" id="6105938at2759"/>
<evidence type="ECO:0000259" key="8">
    <source>
        <dbReference type="PROSITE" id="PS50119"/>
    </source>
</evidence>
<dbReference type="InterPro" id="IPR013083">
    <property type="entry name" value="Znf_RING/FYVE/PHD"/>
</dbReference>
<keyword evidence="3" id="KW-0862">Zinc</keyword>
<dbReference type="InterPro" id="IPR013320">
    <property type="entry name" value="ConA-like_dom_sf"/>
</dbReference>
<reference evidence="9" key="1">
    <citation type="submission" date="2025-08" db="UniProtKB">
        <authorList>
            <consortium name="Ensembl"/>
        </authorList>
    </citation>
    <scope>IDENTIFICATION</scope>
</reference>
<dbReference type="Proteomes" id="UP000264800">
    <property type="component" value="Unplaced"/>
</dbReference>
<proteinExistence type="predicted"/>
<name>A0A3Q3B803_KRYMA</name>
<dbReference type="SUPFAM" id="SSF49899">
    <property type="entry name" value="Concanavalin A-like lectins/glucanases"/>
    <property type="match status" value="1"/>
</dbReference>
<dbReference type="AlphaFoldDB" id="A0A3Q3B803"/>
<dbReference type="InterPro" id="IPR043136">
    <property type="entry name" value="B30.2/SPRY_sf"/>
</dbReference>
<dbReference type="SUPFAM" id="SSF57850">
    <property type="entry name" value="RING/U-box"/>
    <property type="match status" value="1"/>
</dbReference>
<dbReference type="Ensembl" id="ENSKMAT00000025780.1">
    <property type="protein sequence ID" value="ENSKMAP00000025460.1"/>
    <property type="gene ID" value="ENSKMAG00000018873.1"/>
</dbReference>
<accession>A0A3Q3B803</accession>
<dbReference type="CDD" id="cd19769">
    <property type="entry name" value="Bbox2_TRIM16-like"/>
    <property type="match status" value="1"/>
</dbReference>
<feature type="region of interest" description="Disordered" evidence="5">
    <location>
        <begin position="196"/>
        <end position="240"/>
    </location>
</feature>
<dbReference type="RefSeq" id="XP_017265347.1">
    <property type="nucleotide sequence ID" value="XM_017409858.3"/>
</dbReference>
<dbReference type="PROSITE" id="PS50089">
    <property type="entry name" value="ZF_RING_2"/>
    <property type="match status" value="1"/>
</dbReference>
<keyword evidence="1" id="KW-0479">Metal-binding</keyword>
<dbReference type="PANTHER" id="PTHR25465">
    <property type="entry name" value="B-BOX DOMAIN CONTAINING"/>
    <property type="match status" value="1"/>
</dbReference>
<keyword evidence="6" id="KW-1133">Transmembrane helix</keyword>
<dbReference type="PROSITE" id="PS50119">
    <property type="entry name" value="ZF_BBOX"/>
    <property type="match status" value="1"/>
</dbReference>
<dbReference type="SMART" id="SM00184">
    <property type="entry name" value="RING"/>
    <property type="match status" value="1"/>
</dbReference>
<sequence>MAASSSFLSEEQLTCSICLEVYTEPVSTPCGHNFCKTCITKHWAAKEQHQCPLCNDKFGKGLKLSVNTELRDIVEKFKKDSVKADGASQIKPGQVPCDCCPDNKVRASKTCLVCLVSFCDAHLDPHLRVVAFKSHKLTHPAHKLEEKICKKHHRILEFFCKSDQTRACVLCTEHGDHDTVHLEEAYVDKSARIGTSKESLPKTKQNKGKETTKAAAQSKKKGKGHGKTISVKSKAPYTPSSYSEVPHHFIGCSCFSPAMEVSEGMCIYQVHVKGRAGWELAVFKESLFRRGRSPLIASNGFWGIQPSSNLYTETVVVIVDYTNGLLFFFDADSGAIIYFTSCDFNERLHLYFDPGQPASCAQILQRDIRKILEQKYALLRVIMFIVGVFLVLCILCLDSAGQSSD</sequence>
<dbReference type="Gene3D" id="3.30.160.60">
    <property type="entry name" value="Classic Zinc Finger"/>
    <property type="match status" value="1"/>
</dbReference>
<dbReference type="GO" id="GO:0008270">
    <property type="term" value="F:zinc ion binding"/>
    <property type="evidence" value="ECO:0007669"/>
    <property type="project" value="UniProtKB-KW"/>
</dbReference>
<dbReference type="Gene3D" id="4.10.830.40">
    <property type="match status" value="1"/>
</dbReference>
<feature type="domain" description="B box-type" evidence="8">
    <location>
        <begin position="144"/>
        <end position="189"/>
    </location>
</feature>
<dbReference type="InterPro" id="IPR001841">
    <property type="entry name" value="Znf_RING"/>
</dbReference>
<protein>
    <submittedName>
        <fullName evidence="9">Nuclear factor 7, ovary-like</fullName>
    </submittedName>
</protein>
<evidence type="ECO:0000256" key="3">
    <source>
        <dbReference type="ARBA" id="ARBA00022833"/>
    </source>
</evidence>
<keyword evidence="6" id="KW-0812">Transmembrane</keyword>
<dbReference type="SUPFAM" id="SSF57845">
    <property type="entry name" value="B-box zinc-binding domain"/>
    <property type="match status" value="1"/>
</dbReference>
<dbReference type="InterPro" id="IPR051051">
    <property type="entry name" value="E3_ubiq-ligase_TRIM/RNF"/>
</dbReference>
<evidence type="ECO:0000256" key="4">
    <source>
        <dbReference type="PROSITE-ProRule" id="PRU00024"/>
    </source>
</evidence>
<dbReference type="GeneTree" id="ENSGT01040000240385"/>
<feature type="transmembrane region" description="Helical" evidence="6">
    <location>
        <begin position="377"/>
        <end position="397"/>
    </location>
</feature>
<dbReference type="InterPro" id="IPR027370">
    <property type="entry name" value="Znf-RING_euk"/>
</dbReference>
<dbReference type="InterPro" id="IPR000315">
    <property type="entry name" value="Znf_B-box"/>
</dbReference>
<dbReference type="GeneID" id="108232228"/>
<evidence type="ECO:0000256" key="6">
    <source>
        <dbReference type="SAM" id="Phobius"/>
    </source>
</evidence>